<comment type="pathway">
    <text evidence="2">Cofactor biosynthesis; tetrahydrofolate biosynthesis; 2-amino-4-hydroxy-6-hydroxymethyl-7,8-dihydropteridine diphosphate from 7,8-dihydroneopterin triphosphate: step 3/4.</text>
</comment>
<dbReference type="Gene3D" id="3.30.1130.10">
    <property type="match status" value="1"/>
</dbReference>
<reference evidence="9" key="1">
    <citation type="submission" date="2018-05" db="EMBL/GenBank/DDBJ databases">
        <authorList>
            <person name="Lanie J.A."/>
            <person name="Ng W.-L."/>
            <person name="Kazmierczak K.M."/>
            <person name="Andrzejewski T.M."/>
            <person name="Davidsen T.M."/>
            <person name="Wayne K.J."/>
            <person name="Tettelin H."/>
            <person name="Glass J.I."/>
            <person name="Rusch D."/>
            <person name="Podicherti R."/>
            <person name="Tsui H.-C.T."/>
            <person name="Winkler M.E."/>
        </authorList>
    </citation>
    <scope>NUCLEOTIDE SEQUENCE</scope>
</reference>
<proteinExistence type="inferred from homology"/>
<comment type="catalytic activity">
    <reaction evidence="1">
        <text>7,8-dihydroneopterin = 6-hydroxymethyl-7,8-dihydropterin + glycolaldehyde</text>
        <dbReference type="Rhea" id="RHEA:10540"/>
        <dbReference type="ChEBI" id="CHEBI:17001"/>
        <dbReference type="ChEBI" id="CHEBI:17071"/>
        <dbReference type="ChEBI" id="CHEBI:44841"/>
        <dbReference type="EC" id="4.1.2.25"/>
    </reaction>
</comment>
<dbReference type="InterPro" id="IPR043133">
    <property type="entry name" value="GTP-CH-I_C/QueF"/>
</dbReference>
<evidence type="ECO:0000256" key="7">
    <source>
        <dbReference type="ARBA" id="ARBA00032903"/>
    </source>
</evidence>
<dbReference type="InterPro" id="IPR006157">
    <property type="entry name" value="FolB_dom"/>
</dbReference>
<dbReference type="GO" id="GO:0004150">
    <property type="term" value="F:dihydroneopterin aldolase activity"/>
    <property type="evidence" value="ECO:0007669"/>
    <property type="project" value="UniProtKB-EC"/>
</dbReference>
<feature type="non-terminal residue" evidence="9">
    <location>
        <position position="62"/>
    </location>
</feature>
<accession>A0A382Q4M3</accession>
<dbReference type="EMBL" id="UINC01111609">
    <property type="protein sequence ID" value="SVC79950.1"/>
    <property type="molecule type" value="Genomic_DNA"/>
</dbReference>
<comment type="similarity">
    <text evidence="3">Belongs to the DHNA family.</text>
</comment>
<evidence type="ECO:0000256" key="2">
    <source>
        <dbReference type="ARBA" id="ARBA00005013"/>
    </source>
</evidence>
<dbReference type="AlphaFoldDB" id="A0A382Q4M3"/>
<dbReference type="SUPFAM" id="SSF55620">
    <property type="entry name" value="Tetrahydrobiopterin biosynthesis enzymes-like"/>
    <property type="match status" value="1"/>
</dbReference>
<feature type="domain" description="Dihydroneopterin aldolase/epimerase" evidence="8">
    <location>
        <begin position="2"/>
        <end position="62"/>
    </location>
</feature>
<evidence type="ECO:0000256" key="6">
    <source>
        <dbReference type="ARBA" id="ARBA00023239"/>
    </source>
</evidence>
<evidence type="ECO:0000259" key="8">
    <source>
        <dbReference type="Pfam" id="PF02152"/>
    </source>
</evidence>
<evidence type="ECO:0000256" key="4">
    <source>
        <dbReference type="ARBA" id="ARBA00013043"/>
    </source>
</evidence>
<keyword evidence="5" id="KW-0289">Folate biosynthesis</keyword>
<evidence type="ECO:0000256" key="1">
    <source>
        <dbReference type="ARBA" id="ARBA00001353"/>
    </source>
</evidence>
<dbReference type="PANTHER" id="PTHR42844">
    <property type="entry name" value="DIHYDRONEOPTERIN ALDOLASE 1-RELATED"/>
    <property type="match status" value="1"/>
</dbReference>
<organism evidence="9">
    <name type="scientific">marine metagenome</name>
    <dbReference type="NCBI Taxonomy" id="408172"/>
    <lineage>
        <taxon>unclassified sequences</taxon>
        <taxon>metagenomes</taxon>
        <taxon>ecological metagenomes</taxon>
    </lineage>
</organism>
<sequence>MLKGMMFYGYHGVNPEERLVGQKFVVDVTVECSLVKPSLSDMVSDTVSYSDLFKTVKSIVEG</sequence>
<keyword evidence="6" id="KW-0456">Lyase</keyword>
<dbReference type="EC" id="4.1.2.25" evidence="4"/>
<gene>
    <name evidence="9" type="ORF">METZ01_LOCUS332804</name>
</gene>
<dbReference type="GO" id="GO:0046656">
    <property type="term" value="P:folic acid biosynthetic process"/>
    <property type="evidence" value="ECO:0007669"/>
    <property type="project" value="UniProtKB-KW"/>
</dbReference>
<evidence type="ECO:0000256" key="5">
    <source>
        <dbReference type="ARBA" id="ARBA00022909"/>
    </source>
</evidence>
<evidence type="ECO:0000256" key="3">
    <source>
        <dbReference type="ARBA" id="ARBA00005708"/>
    </source>
</evidence>
<dbReference type="GO" id="GO:0005737">
    <property type="term" value="C:cytoplasm"/>
    <property type="evidence" value="ECO:0007669"/>
    <property type="project" value="TreeGrafter"/>
</dbReference>
<dbReference type="NCBIfam" id="TIGR00526">
    <property type="entry name" value="folB_dom"/>
    <property type="match status" value="1"/>
</dbReference>
<evidence type="ECO:0000313" key="9">
    <source>
        <dbReference type="EMBL" id="SVC79950.1"/>
    </source>
</evidence>
<dbReference type="PANTHER" id="PTHR42844:SF1">
    <property type="entry name" value="DIHYDRONEOPTERIN ALDOLASE 1-RELATED"/>
    <property type="match status" value="1"/>
</dbReference>
<dbReference type="Pfam" id="PF02152">
    <property type="entry name" value="FolB"/>
    <property type="match status" value="1"/>
</dbReference>
<dbReference type="InterPro" id="IPR006156">
    <property type="entry name" value="Dihydroneopterin_aldolase"/>
</dbReference>
<name>A0A382Q4M3_9ZZZZ</name>
<protein>
    <recommendedName>
        <fullName evidence="4">dihydroneopterin aldolase</fullName>
        <ecNumber evidence="4">4.1.2.25</ecNumber>
    </recommendedName>
    <alternativeName>
        <fullName evidence="7">7,8-dihydroneopterin aldolase</fullName>
    </alternativeName>
</protein>